<organism evidence="1 2">
    <name type="scientific">Alkaliphilus metalliredigens (strain QYMF)</name>
    <dbReference type="NCBI Taxonomy" id="293826"/>
    <lineage>
        <taxon>Bacteria</taxon>
        <taxon>Bacillati</taxon>
        <taxon>Bacillota</taxon>
        <taxon>Clostridia</taxon>
        <taxon>Peptostreptococcales</taxon>
        <taxon>Natronincolaceae</taxon>
        <taxon>Alkaliphilus</taxon>
    </lineage>
</organism>
<dbReference type="GO" id="GO:0046983">
    <property type="term" value="F:protein dimerization activity"/>
    <property type="evidence" value="ECO:0007669"/>
    <property type="project" value="InterPro"/>
</dbReference>
<gene>
    <name evidence="1" type="ordered locus">Amet_1025</name>
</gene>
<dbReference type="KEGG" id="amt:Amet_1025"/>
<dbReference type="Gene3D" id="4.10.280.10">
    <property type="entry name" value="Helix-loop-helix DNA-binding domain"/>
    <property type="match status" value="1"/>
</dbReference>
<dbReference type="AlphaFoldDB" id="A6TM24"/>
<dbReference type="InterPro" id="IPR018540">
    <property type="entry name" value="Spo0E-like"/>
</dbReference>
<evidence type="ECO:0000313" key="2">
    <source>
        <dbReference type="Proteomes" id="UP000001572"/>
    </source>
</evidence>
<reference evidence="2" key="1">
    <citation type="journal article" date="2016" name="Genome Announc.">
        <title>Complete genome sequence of Alkaliphilus metalliredigens strain QYMF, an alkaliphilic and metal-reducing bacterium isolated from borax-contaminated leachate ponds.</title>
        <authorList>
            <person name="Hwang C."/>
            <person name="Copeland A."/>
            <person name="Lucas S."/>
            <person name="Lapidus A."/>
            <person name="Barry K."/>
            <person name="Detter J.C."/>
            <person name="Glavina Del Rio T."/>
            <person name="Hammon N."/>
            <person name="Israni S."/>
            <person name="Dalin E."/>
            <person name="Tice H."/>
            <person name="Pitluck S."/>
            <person name="Chertkov O."/>
            <person name="Brettin T."/>
            <person name="Bruce D."/>
            <person name="Han C."/>
            <person name="Schmutz J."/>
            <person name="Larimer F."/>
            <person name="Land M.L."/>
            <person name="Hauser L."/>
            <person name="Kyrpides N."/>
            <person name="Mikhailova N."/>
            <person name="Ye Q."/>
            <person name="Zhou J."/>
            <person name="Richardson P."/>
            <person name="Fields M.W."/>
        </authorList>
    </citation>
    <scope>NUCLEOTIDE SEQUENCE [LARGE SCALE GENOMIC DNA]</scope>
    <source>
        <strain evidence="2">QYMF</strain>
    </source>
</reference>
<proteinExistence type="predicted"/>
<dbReference type="Proteomes" id="UP000001572">
    <property type="component" value="Chromosome"/>
</dbReference>
<dbReference type="SUPFAM" id="SSF140500">
    <property type="entry name" value="BAS1536-like"/>
    <property type="match status" value="1"/>
</dbReference>
<dbReference type="HOGENOM" id="CLU_2784724_0_0_9"/>
<sequence>MEGPTIKELDELSEMIEAMRIKLNYIIRCDDELEITHEAMEMSQQLDKMLNSYECLKRSINEKHRKNQ</sequence>
<name>A6TM24_ALKMQ</name>
<evidence type="ECO:0000313" key="1">
    <source>
        <dbReference type="EMBL" id="ABR47242.1"/>
    </source>
</evidence>
<dbReference type="Pfam" id="PF09388">
    <property type="entry name" value="SpoOE-like"/>
    <property type="match status" value="1"/>
</dbReference>
<evidence type="ECO:0008006" key="3">
    <source>
        <dbReference type="Google" id="ProtNLM"/>
    </source>
</evidence>
<dbReference type="InterPro" id="IPR036638">
    <property type="entry name" value="HLH_DNA-bd_sf"/>
</dbReference>
<dbReference type="EMBL" id="CP000724">
    <property type="protein sequence ID" value="ABR47242.1"/>
    <property type="molecule type" value="Genomic_DNA"/>
</dbReference>
<keyword evidence="2" id="KW-1185">Reference proteome</keyword>
<accession>A6TM24</accession>
<dbReference type="GO" id="GO:0043937">
    <property type="term" value="P:regulation of sporulation"/>
    <property type="evidence" value="ECO:0007669"/>
    <property type="project" value="InterPro"/>
</dbReference>
<dbReference type="STRING" id="293826.Amet_1025"/>
<protein>
    <recommendedName>
        <fullName evidence="3">Spo0E like sporulation regulatory protein</fullName>
    </recommendedName>
</protein>
<dbReference type="RefSeq" id="WP_012062284.1">
    <property type="nucleotide sequence ID" value="NC_009633.1"/>
</dbReference>
<dbReference type="InterPro" id="IPR037208">
    <property type="entry name" value="Spo0E-like_sf"/>
</dbReference>